<dbReference type="AlphaFoldDB" id="A0ABD2Z586"/>
<dbReference type="InterPro" id="IPR044730">
    <property type="entry name" value="RNase_H-like_dom_plant"/>
</dbReference>
<evidence type="ECO:0000259" key="1">
    <source>
        <dbReference type="Pfam" id="PF13456"/>
    </source>
</evidence>
<dbReference type="SUPFAM" id="SSF53098">
    <property type="entry name" value="Ribonuclease H-like"/>
    <property type="match status" value="1"/>
</dbReference>
<dbReference type="InterPro" id="IPR053151">
    <property type="entry name" value="RNase_H-like"/>
</dbReference>
<reference evidence="2 3" key="1">
    <citation type="submission" date="2024-11" db="EMBL/GenBank/DDBJ databases">
        <title>A near-complete genome assembly of Cinchona calisaya.</title>
        <authorList>
            <person name="Lian D.C."/>
            <person name="Zhao X.W."/>
            <person name="Wei L."/>
        </authorList>
    </citation>
    <scope>NUCLEOTIDE SEQUENCE [LARGE SCALE GENOMIC DNA]</scope>
    <source>
        <tissue evidence="2">Nenye</tissue>
    </source>
</reference>
<evidence type="ECO:0000313" key="3">
    <source>
        <dbReference type="Proteomes" id="UP001630127"/>
    </source>
</evidence>
<dbReference type="Proteomes" id="UP001630127">
    <property type="component" value="Unassembled WGS sequence"/>
</dbReference>
<organism evidence="2 3">
    <name type="scientific">Cinchona calisaya</name>
    <dbReference type="NCBI Taxonomy" id="153742"/>
    <lineage>
        <taxon>Eukaryota</taxon>
        <taxon>Viridiplantae</taxon>
        <taxon>Streptophyta</taxon>
        <taxon>Embryophyta</taxon>
        <taxon>Tracheophyta</taxon>
        <taxon>Spermatophyta</taxon>
        <taxon>Magnoliopsida</taxon>
        <taxon>eudicotyledons</taxon>
        <taxon>Gunneridae</taxon>
        <taxon>Pentapetalae</taxon>
        <taxon>asterids</taxon>
        <taxon>lamiids</taxon>
        <taxon>Gentianales</taxon>
        <taxon>Rubiaceae</taxon>
        <taxon>Cinchonoideae</taxon>
        <taxon>Cinchoneae</taxon>
        <taxon>Cinchona</taxon>
    </lineage>
</organism>
<keyword evidence="3" id="KW-1185">Reference proteome</keyword>
<protein>
    <recommendedName>
        <fullName evidence="1">RNase H type-1 domain-containing protein</fullName>
    </recommendedName>
</protein>
<proteinExistence type="predicted"/>
<name>A0ABD2Z586_9GENT</name>
<dbReference type="EMBL" id="JBJUIK010000011">
    <property type="protein sequence ID" value="KAL3513272.1"/>
    <property type="molecule type" value="Genomic_DNA"/>
</dbReference>
<comment type="caution">
    <text evidence="2">The sequence shown here is derived from an EMBL/GenBank/DDBJ whole genome shotgun (WGS) entry which is preliminary data.</text>
</comment>
<sequence>MVFGSLLVISSIRFGKDVMLSSMIRPFEAKAASTLFPWIRTRPKLATFSLMTIVWAPSTAGTLNLNVDGSAIGNLGLAGRGGFIRRPDGSLITGFVNSFGVNNNLKAEILSLIVGLILCLAKGLRDVWEANSAANLLLKWAAAQRIINGNLTLLQCLKLYKDW</sequence>
<evidence type="ECO:0000313" key="2">
    <source>
        <dbReference type="EMBL" id="KAL3513272.1"/>
    </source>
</evidence>
<dbReference type="InterPro" id="IPR002156">
    <property type="entry name" value="RNaseH_domain"/>
</dbReference>
<feature type="domain" description="RNase H type-1" evidence="1">
    <location>
        <begin position="66"/>
        <end position="128"/>
    </location>
</feature>
<dbReference type="InterPro" id="IPR012337">
    <property type="entry name" value="RNaseH-like_sf"/>
</dbReference>
<dbReference type="PANTHER" id="PTHR47723:SF19">
    <property type="entry name" value="POLYNUCLEOTIDYL TRANSFERASE, RIBONUCLEASE H-LIKE SUPERFAMILY PROTEIN"/>
    <property type="match status" value="1"/>
</dbReference>
<dbReference type="InterPro" id="IPR036397">
    <property type="entry name" value="RNaseH_sf"/>
</dbReference>
<accession>A0ABD2Z586</accession>
<dbReference type="Pfam" id="PF13456">
    <property type="entry name" value="RVT_3"/>
    <property type="match status" value="1"/>
</dbReference>
<dbReference type="Gene3D" id="3.30.420.10">
    <property type="entry name" value="Ribonuclease H-like superfamily/Ribonuclease H"/>
    <property type="match status" value="1"/>
</dbReference>
<dbReference type="CDD" id="cd06222">
    <property type="entry name" value="RNase_H_like"/>
    <property type="match status" value="1"/>
</dbReference>
<dbReference type="PANTHER" id="PTHR47723">
    <property type="entry name" value="OS05G0353850 PROTEIN"/>
    <property type="match status" value="1"/>
</dbReference>
<gene>
    <name evidence="2" type="ORF">ACH5RR_025989</name>
</gene>